<dbReference type="EMBL" id="FUEG01000016">
    <property type="protein sequence ID" value="SJL12045.1"/>
    <property type="molecule type" value="Genomic_DNA"/>
</dbReference>
<keyword evidence="1" id="KW-1133">Transmembrane helix</keyword>
<dbReference type="OrthoDB" id="2788229at2759"/>
<protein>
    <submittedName>
        <fullName evidence="2">Uncharacterized protein</fullName>
    </submittedName>
</protein>
<evidence type="ECO:0000313" key="3">
    <source>
        <dbReference type="Proteomes" id="UP000219338"/>
    </source>
</evidence>
<name>A0A284RTL8_ARMOS</name>
<sequence length="493" mass="56128">MTGRAAVLDLNRFWNAAAIITVELSFGLVCLIQQQRSLRPEPEKPALWSSPDTGTFDVPLISNRLQWSLSTLWVLMADEATKQDPVFPPELFDKIVDELRDDFPSLNSCSFASTLFSARTRQHIFHSIELMDETSCDRLLDLVRSSHYLVQSIKALLLCSEPRRYISGRDGWRKEIPSTSSLCLLLELLINIKELTLVGVVLSNLPTCCFTALCSRSYDALTLICVKVRDRQEMRLLLSHSTHISTLALSGRIEDSPFSSKHKHNDAFLPPVDHLMIRQTLRELFRTLTSNAAYPFPISSLKAMTITLPDTQHLVHLRALLNVTPCLTKLRCFHIGDMSDVSGDQPPLNISNLRVLEIELQLRDIFLHRFNIETDFWNRNFESMGPDCSLERLTLRVVISLSSIGDVSTHIYLLPIWEKVDHALSHSMSSSSFSLRVLLDYEPSETVATWQQRMSSCTLRDIELVTEAQFRKLAAHRVDIVVEARDLPFIIKR</sequence>
<dbReference type="AlphaFoldDB" id="A0A284RTL8"/>
<feature type="transmembrane region" description="Helical" evidence="1">
    <location>
        <begin position="12"/>
        <end position="32"/>
    </location>
</feature>
<reference evidence="3" key="1">
    <citation type="journal article" date="2017" name="Nat. Ecol. Evol.">
        <title>Genome expansion and lineage-specific genetic innovations in the forest pathogenic fungi Armillaria.</title>
        <authorList>
            <person name="Sipos G."/>
            <person name="Prasanna A.N."/>
            <person name="Walter M.C."/>
            <person name="O'Connor E."/>
            <person name="Balint B."/>
            <person name="Krizsan K."/>
            <person name="Kiss B."/>
            <person name="Hess J."/>
            <person name="Varga T."/>
            <person name="Slot J."/>
            <person name="Riley R."/>
            <person name="Boka B."/>
            <person name="Rigling D."/>
            <person name="Barry K."/>
            <person name="Lee J."/>
            <person name="Mihaltcheva S."/>
            <person name="LaButti K."/>
            <person name="Lipzen A."/>
            <person name="Waldron R."/>
            <person name="Moloney N.M."/>
            <person name="Sperisen C."/>
            <person name="Kredics L."/>
            <person name="Vagvoelgyi C."/>
            <person name="Patrignani A."/>
            <person name="Fitzpatrick D."/>
            <person name="Nagy I."/>
            <person name="Doyle S."/>
            <person name="Anderson J.B."/>
            <person name="Grigoriev I.V."/>
            <person name="Gueldener U."/>
            <person name="Muensterkoetter M."/>
            <person name="Nagy L.G."/>
        </authorList>
    </citation>
    <scope>NUCLEOTIDE SEQUENCE [LARGE SCALE GENOMIC DNA]</scope>
    <source>
        <strain evidence="3">C18/9</strain>
    </source>
</reference>
<evidence type="ECO:0000256" key="1">
    <source>
        <dbReference type="SAM" id="Phobius"/>
    </source>
</evidence>
<dbReference type="OMA" id="HALSHSM"/>
<keyword evidence="1" id="KW-0812">Transmembrane</keyword>
<evidence type="ECO:0000313" key="2">
    <source>
        <dbReference type="EMBL" id="SJL12045.1"/>
    </source>
</evidence>
<keyword evidence="1" id="KW-0472">Membrane</keyword>
<gene>
    <name evidence="2" type="ORF">ARMOST_15464</name>
</gene>
<keyword evidence="3" id="KW-1185">Reference proteome</keyword>
<organism evidence="2 3">
    <name type="scientific">Armillaria ostoyae</name>
    <name type="common">Armillaria root rot fungus</name>
    <dbReference type="NCBI Taxonomy" id="47428"/>
    <lineage>
        <taxon>Eukaryota</taxon>
        <taxon>Fungi</taxon>
        <taxon>Dikarya</taxon>
        <taxon>Basidiomycota</taxon>
        <taxon>Agaricomycotina</taxon>
        <taxon>Agaricomycetes</taxon>
        <taxon>Agaricomycetidae</taxon>
        <taxon>Agaricales</taxon>
        <taxon>Marasmiineae</taxon>
        <taxon>Physalacriaceae</taxon>
        <taxon>Armillaria</taxon>
    </lineage>
</organism>
<proteinExistence type="predicted"/>
<dbReference type="Proteomes" id="UP000219338">
    <property type="component" value="Unassembled WGS sequence"/>
</dbReference>
<accession>A0A284RTL8</accession>